<name>A0A846X181_9ACTN</name>
<dbReference type="AlphaFoldDB" id="A0A846X181"/>
<organism evidence="2 3">
    <name type="scientific">Tsukamurella spumae</name>
    <dbReference type="NCBI Taxonomy" id="44753"/>
    <lineage>
        <taxon>Bacteria</taxon>
        <taxon>Bacillati</taxon>
        <taxon>Actinomycetota</taxon>
        <taxon>Actinomycetes</taxon>
        <taxon>Mycobacteriales</taxon>
        <taxon>Tsukamurellaceae</taxon>
        <taxon>Tsukamurella</taxon>
    </lineage>
</organism>
<accession>A0A846X181</accession>
<comment type="caution">
    <text evidence="2">The sequence shown here is derived from an EMBL/GenBank/DDBJ whole genome shotgun (WGS) entry which is preliminary data.</text>
</comment>
<evidence type="ECO:0000313" key="3">
    <source>
        <dbReference type="Proteomes" id="UP000582646"/>
    </source>
</evidence>
<dbReference type="Proteomes" id="UP000582646">
    <property type="component" value="Unassembled WGS sequence"/>
</dbReference>
<reference evidence="2 3" key="1">
    <citation type="submission" date="2020-04" db="EMBL/GenBank/DDBJ databases">
        <title>MicrobeNet Type strains.</title>
        <authorList>
            <person name="Nicholson A.C."/>
        </authorList>
    </citation>
    <scope>NUCLEOTIDE SEQUENCE [LARGE SCALE GENOMIC DNA]</scope>
    <source>
        <strain evidence="2 3">DSM 44113</strain>
    </source>
</reference>
<dbReference type="InterPro" id="IPR006528">
    <property type="entry name" value="Phage_head_morphogenesis_dom"/>
</dbReference>
<evidence type="ECO:0000313" key="2">
    <source>
        <dbReference type="EMBL" id="NKY18871.1"/>
    </source>
</evidence>
<dbReference type="Pfam" id="PF04233">
    <property type="entry name" value="Phage_Mu_F"/>
    <property type="match status" value="1"/>
</dbReference>
<dbReference type="RefSeq" id="WP_168545897.1">
    <property type="nucleotide sequence ID" value="NZ_BAAAKS010000064.1"/>
</dbReference>
<proteinExistence type="predicted"/>
<sequence length="273" mass="30259">MDRQTRIEALATVRAGIRASEEWAPGYKSDRAAFRALVQAEADLQGDAEEYLYSLSHRVDRYVDWAGYERQVAAQPKVQAATHEDDLIPGGKDAVWKGEALDLTRAIIEAISLIATIGVDAALKRYKMPLHIDSIQDFVALAAQEHIAGLVSGVTDTTRNKIRLSIKQSLTRGETTSEAIERLRSIINNPVRAEMIAQTESVNAYAIGQHQYATETGAKRKTWESLPGACEKRCGPINGQKRKIDETFRLADGTEVLLPAGHVRCRCGVYYEY</sequence>
<dbReference type="EMBL" id="JAAXOQ010000012">
    <property type="protein sequence ID" value="NKY18871.1"/>
    <property type="molecule type" value="Genomic_DNA"/>
</dbReference>
<keyword evidence="3" id="KW-1185">Reference proteome</keyword>
<feature type="domain" description="Phage head morphogenesis" evidence="1">
    <location>
        <begin position="160"/>
        <end position="269"/>
    </location>
</feature>
<evidence type="ECO:0000259" key="1">
    <source>
        <dbReference type="Pfam" id="PF04233"/>
    </source>
</evidence>
<gene>
    <name evidence="2" type="ORF">HF999_10875</name>
</gene>
<protein>
    <recommendedName>
        <fullName evidence="1">Phage head morphogenesis domain-containing protein</fullName>
    </recommendedName>
</protein>